<proteinExistence type="predicted"/>
<dbReference type="EMBL" id="JAVRRJ010000002">
    <property type="protein sequence ID" value="KAK5088062.1"/>
    <property type="molecule type" value="Genomic_DNA"/>
</dbReference>
<protein>
    <submittedName>
        <fullName evidence="3">Uncharacterized protein</fullName>
    </submittedName>
</protein>
<dbReference type="Proteomes" id="UP001309876">
    <property type="component" value="Unassembled WGS sequence"/>
</dbReference>
<feature type="coiled-coil region" evidence="1">
    <location>
        <begin position="505"/>
        <end position="533"/>
    </location>
</feature>
<accession>A0AAN7T4C7</accession>
<name>A0AAN7T4C7_9EURO</name>
<sequence>MSQPEVTAFPVRFLLVWKDDIVSVRELYRDRRYRRCIVLCSQLLEREDHPLLKTFLSFYQAVCFESLGHISHDRSNNKIPLLEQARDAFISASDLLPLPFRTTADGNYDEPQPSPACPTLDLLELYENSPPAPSSVPEQTRGRQPERCVSTSRASTSSRLQGPLPACHIYVDLHSSESPSMDLEDDSYLVGTPQEKALAKARLSRSLSSQHALTGELVPSPLFSKGPSSRKGSQLQYDGINTLLPLFTLNKPLPPTPFSRPLPELPFNHNAQFTLKGKRFYIVPRRKTALATLISKFEGRSPFDADRGGGLGPVHIAQTPVTKRFKRISTTFIAKNDDKENADPLTVESPCEQDPPSTLKMSYKQSFVPITPCPKGNKPIKPTTDLTSTLTCTTDDREITTHILLSQPTSPTTHLTNYNATLSSLRTSLHKHISTVTTKIDIVRTTQQTHELEKRRQFASMHSRSHKYQPPSSTTSDENYPFQTPPPPPPAGKDIRLRSFWSLQIADAQSKSSAAEDEKARERKRRIEKLRAEGWRTVRKEAKGFKGVEYYEELRRNV</sequence>
<feature type="compositionally biased region" description="Polar residues" evidence="2">
    <location>
        <begin position="149"/>
        <end position="160"/>
    </location>
</feature>
<keyword evidence="1" id="KW-0175">Coiled coil</keyword>
<evidence type="ECO:0000256" key="1">
    <source>
        <dbReference type="SAM" id="Coils"/>
    </source>
</evidence>
<evidence type="ECO:0000313" key="3">
    <source>
        <dbReference type="EMBL" id="KAK5088062.1"/>
    </source>
</evidence>
<feature type="compositionally biased region" description="Polar residues" evidence="2">
    <location>
        <begin position="470"/>
        <end position="482"/>
    </location>
</feature>
<keyword evidence="4" id="KW-1185">Reference proteome</keyword>
<organism evidence="3 4">
    <name type="scientific">Lithohypha guttulata</name>
    <dbReference type="NCBI Taxonomy" id="1690604"/>
    <lineage>
        <taxon>Eukaryota</taxon>
        <taxon>Fungi</taxon>
        <taxon>Dikarya</taxon>
        <taxon>Ascomycota</taxon>
        <taxon>Pezizomycotina</taxon>
        <taxon>Eurotiomycetes</taxon>
        <taxon>Chaetothyriomycetidae</taxon>
        <taxon>Chaetothyriales</taxon>
        <taxon>Trichomeriaceae</taxon>
        <taxon>Lithohypha</taxon>
    </lineage>
</organism>
<reference evidence="3 4" key="1">
    <citation type="submission" date="2023-08" db="EMBL/GenBank/DDBJ databases">
        <title>Black Yeasts Isolated from many extreme environments.</title>
        <authorList>
            <person name="Coleine C."/>
            <person name="Stajich J.E."/>
            <person name="Selbmann L."/>
        </authorList>
    </citation>
    <scope>NUCLEOTIDE SEQUENCE [LARGE SCALE GENOMIC DNA]</scope>
    <source>
        <strain evidence="3 4">CCFEE 5910</strain>
    </source>
</reference>
<feature type="region of interest" description="Disordered" evidence="2">
    <location>
        <begin position="128"/>
        <end position="160"/>
    </location>
</feature>
<comment type="caution">
    <text evidence="3">The sequence shown here is derived from an EMBL/GenBank/DDBJ whole genome shotgun (WGS) entry which is preliminary data.</text>
</comment>
<feature type="region of interest" description="Disordered" evidence="2">
    <location>
        <begin position="446"/>
        <end position="495"/>
    </location>
</feature>
<evidence type="ECO:0000256" key="2">
    <source>
        <dbReference type="SAM" id="MobiDB-lite"/>
    </source>
</evidence>
<evidence type="ECO:0000313" key="4">
    <source>
        <dbReference type="Proteomes" id="UP001309876"/>
    </source>
</evidence>
<dbReference type="AlphaFoldDB" id="A0AAN7T4C7"/>
<gene>
    <name evidence="3" type="ORF">LTR05_002278</name>
</gene>